<dbReference type="Gene3D" id="3.40.50.10490">
    <property type="entry name" value="Glucose-6-phosphate isomerase like protein, domain 1"/>
    <property type="match status" value="1"/>
</dbReference>
<protein>
    <recommendedName>
        <fullName evidence="3">N-acetylmuramic acid 6-phosphate etherase</fullName>
        <shortName evidence="3">MurNAc-6-P etherase</shortName>
        <ecNumber evidence="3">4.2.1.126</ecNumber>
    </recommendedName>
    <alternativeName>
        <fullName evidence="3">N-acetylmuramic acid 6-phosphate hydrolase</fullName>
    </alternativeName>
    <alternativeName>
        <fullName evidence="3">N-acetylmuramic acid 6-phosphate lyase</fullName>
    </alternativeName>
</protein>
<evidence type="ECO:0000256" key="2">
    <source>
        <dbReference type="ARBA" id="ARBA00023277"/>
    </source>
</evidence>
<dbReference type="NCBIfam" id="NF009222">
    <property type="entry name" value="PRK12570.1"/>
    <property type="match status" value="1"/>
</dbReference>
<evidence type="ECO:0000313" key="6">
    <source>
        <dbReference type="Proteomes" id="UP001161691"/>
    </source>
</evidence>
<dbReference type="PANTHER" id="PTHR10088">
    <property type="entry name" value="GLUCOKINASE REGULATORY PROTEIN"/>
    <property type="match status" value="1"/>
</dbReference>
<dbReference type="Proteomes" id="UP001161691">
    <property type="component" value="Unassembled WGS sequence"/>
</dbReference>
<sequence>MGEAVKSPITEQSNQNSAMLDQLSVGEIVRLMNKEDHTVAQSVHRELPFIERAIEAILERMQGGGRLFYIGAGTSGRLGTLDASECPPTFGVNSELVNAIIAGGPEALVQAIENAEDDAEAGKRDIAERVTAKDAVVGLATSGTTPYVLGAIEEAKRIGAVTAAIACNQGTPLGALADYPIEILVGPEVISGSTRLKAGTSQKMVLNMISSAIMIRLGKVYGNLMVNVQASNEKLRRRVVRIVMEATGADEATARLYSEQAGGDARIAILMLKFGLPREDVEAALQRANAHFRRAMDLLEGVQGR</sequence>
<dbReference type="EMBL" id="JAGRPV010000001">
    <property type="protein sequence ID" value="MDI4649570.1"/>
    <property type="molecule type" value="Genomic_DNA"/>
</dbReference>
<feature type="domain" description="SIS" evidence="4">
    <location>
        <begin position="57"/>
        <end position="219"/>
    </location>
</feature>
<dbReference type="Pfam" id="PF22645">
    <property type="entry name" value="GKRP_SIS_N"/>
    <property type="match status" value="1"/>
</dbReference>
<comment type="similarity">
    <text evidence="3">Belongs to the GCKR-like family. MurNAc-6-P etherase subfamily.</text>
</comment>
<dbReference type="RefSeq" id="WP_282912190.1">
    <property type="nucleotide sequence ID" value="NZ_JAGRPV010000001.1"/>
</dbReference>
<evidence type="ECO:0000313" key="5">
    <source>
        <dbReference type="EMBL" id="MDI4649570.1"/>
    </source>
</evidence>
<keyword evidence="2 3" id="KW-0119">Carbohydrate metabolism</keyword>
<dbReference type="GO" id="GO:0016829">
    <property type="term" value="F:lyase activity"/>
    <property type="evidence" value="ECO:0007669"/>
    <property type="project" value="UniProtKB-KW"/>
</dbReference>
<reference evidence="5" key="1">
    <citation type="submission" date="2023-04" db="EMBL/GenBank/DDBJ databases">
        <title>Comparative genomic analysis of Cohnella hashimotonis sp. nov., isolated from the International Space Station.</title>
        <authorList>
            <person name="Venkateswaran K."/>
            <person name="Simpson A."/>
        </authorList>
    </citation>
    <scope>NUCLEOTIDE SEQUENCE</scope>
    <source>
        <strain evidence="5">F6_2S_P_1</strain>
    </source>
</reference>
<comment type="pathway">
    <text evidence="3">Amino-sugar metabolism; N-acetylmuramate degradation.</text>
</comment>
<dbReference type="Gene3D" id="1.10.8.1080">
    <property type="match status" value="1"/>
</dbReference>
<dbReference type="InterPro" id="IPR040190">
    <property type="entry name" value="MURQ/GCKR"/>
</dbReference>
<dbReference type="HAMAP" id="MF_00068">
    <property type="entry name" value="MurQ"/>
    <property type="match status" value="1"/>
</dbReference>
<comment type="subunit">
    <text evidence="3">Homodimer.</text>
</comment>
<organism evidence="5 6">
    <name type="scientific">Cohnella hashimotonis</name>
    <dbReference type="NCBI Taxonomy" id="2826895"/>
    <lineage>
        <taxon>Bacteria</taxon>
        <taxon>Bacillati</taxon>
        <taxon>Bacillota</taxon>
        <taxon>Bacilli</taxon>
        <taxon>Bacillales</taxon>
        <taxon>Paenibacillaceae</taxon>
        <taxon>Cohnella</taxon>
    </lineage>
</organism>
<proteinExistence type="inferred from homology"/>
<evidence type="ECO:0000256" key="3">
    <source>
        <dbReference type="HAMAP-Rule" id="MF_00068"/>
    </source>
</evidence>
<dbReference type="PROSITE" id="PS01272">
    <property type="entry name" value="GCKR"/>
    <property type="match status" value="1"/>
</dbReference>
<keyword evidence="1 3" id="KW-0456">Lyase</keyword>
<accession>A0ABT6TTF5</accession>
<gene>
    <name evidence="3 5" type="primary">murQ</name>
    <name evidence="5" type="ORF">KB449_31870</name>
</gene>
<dbReference type="PROSITE" id="PS51464">
    <property type="entry name" value="SIS"/>
    <property type="match status" value="1"/>
</dbReference>
<comment type="miscellaneous">
    <text evidence="3">A lyase-type mechanism (elimination/hydration) is suggested for the cleavage of the lactyl ether bond of MurNAc 6-phosphate, with the formation of an alpha,beta-unsaturated aldehyde intermediate with (E)-stereochemistry, followed by the syn addition of water to give product.</text>
</comment>
<dbReference type="NCBIfam" id="TIGR00274">
    <property type="entry name" value="N-acetylmuramic acid 6-phosphate etherase"/>
    <property type="match status" value="1"/>
</dbReference>
<dbReference type="SUPFAM" id="SSF53697">
    <property type="entry name" value="SIS domain"/>
    <property type="match status" value="1"/>
</dbReference>
<keyword evidence="6" id="KW-1185">Reference proteome</keyword>
<comment type="catalytic activity">
    <reaction evidence="3">
        <text>N-acetyl-D-muramate 6-phosphate + H2O = N-acetyl-D-glucosamine 6-phosphate + (R)-lactate</text>
        <dbReference type="Rhea" id="RHEA:26410"/>
        <dbReference type="ChEBI" id="CHEBI:15377"/>
        <dbReference type="ChEBI" id="CHEBI:16004"/>
        <dbReference type="ChEBI" id="CHEBI:57513"/>
        <dbReference type="ChEBI" id="CHEBI:58722"/>
        <dbReference type="EC" id="4.2.1.126"/>
    </reaction>
</comment>
<dbReference type="InterPro" id="IPR005486">
    <property type="entry name" value="Glucokinase_regulatory_CS"/>
</dbReference>
<dbReference type="NCBIfam" id="NF003915">
    <property type="entry name" value="PRK05441.1"/>
    <property type="match status" value="1"/>
</dbReference>
<dbReference type="InterPro" id="IPR046348">
    <property type="entry name" value="SIS_dom_sf"/>
</dbReference>
<feature type="active site" description="Proton donor" evidence="3">
    <location>
        <position position="85"/>
    </location>
</feature>
<feature type="active site" evidence="3">
    <location>
        <position position="116"/>
    </location>
</feature>
<dbReference type="CDD" id="cd05007">
    <property type="entry name" value="SIS_Etherase"/>
    <property type="match status" value="1"/>
</dbReference>
<evidence type="ECO:0000259" key="4">
    <source>
        <dbReference type="PROSITE" id="PS51464"/>
    </source>
</evidence>
<dbReference type="InterPro" id="IPR005488">
    <property type="entry name" value="Etherase_MurQ"/>
</dbReference>
<evidence type="ECO:0000256" key="1">
    <source>
        <dbReference type="ARBA" id="ARBA00023239"/>
    </source>
</evidence>
<name>A0ABT6TTF5_9BACL</name>
<comment type="function">
    <text evidence="3">Specifically catalyzes the cleavage of the D-lactyl ether substituent of MurNAc 6-phosphate, producing GlcNAc 6-phosphate and D-lactate.</text>
</comment>
<dbReference type="InterPro" id="IPR001347">
    <property type="entry name" value="SIS_dom"/>
</dbReference>
<dbReference type="PANTHER" id="PTHR10088:SF4">
    <property type="entry name" value="GLUCOKINASE REGULATORY PROTEIN"/>
    <property type="match status" value="1"/>
</dbReference>
<comment type="caution">
    <text evidence="5">The sequence shown here is derived from an EMBL/GenBank/DDBJ whole genome shotgun (WGS) entry which is preliminary data.</text>
</comment>
<dbReference type="EC" id="4.2.1.126" evidence="3"/>